<dbReference type="RefSeq" id="WP_336350456.1">
    <property type="nucleotide sequence ID" value="NZ_JAZAQL010000002.1"/>
</dbReference>
<proteinExistence type="predicted"/>
<dbReference type="AlphaFoldDB" id="A0ABD5VF57"/>
<protein>
    <submittedName>
        <fullName evidence="1">Uncharacterized protein</fullName>
    </submittedName>
</protein>
<accession>A0ABD5VF57</accession>
<evidence type="ECO:0000313" key="1">
    <source>
        <dbReference type="EMBL" id="MFC6953498.1"/>
    </source>
</evidence>
<sequence length="177" mass="20384">MATYQVRLSNYTDELPEDDEEVDKFLVTENETGADPLERVISLLLELRDEFEAKIQSTGGMSEADLPHTFHPPNLLPKQELGYRLINHWEDALKKDSRVDESWLEKTHETEKSREYGMHFVIEIITLHIEVGPIEIRLMPDRVDEICSGEDTLWGGDFFKPEPTVAIQDQIASISEE</sequence>
<keyword evidence="2" id="KW-1185">Reference proteome</keyword>
<gene>
    <name evidence="1" type="ORF">ACFQGB_11550</name>
</gene>
<name>A0ABD5VF57_9EURY</name>
<dbReference type="EMBL" id="JBHSXN010000002">
    <property type="protein sequence ID" value="MFC6953498.1"/>
    <property type="molecule type" value="Genomic_DNA"/>
</dbReference>
<evidence type="ECO:0000313" key="2">
    <source>
        <dbReference type="Proteomes" id="UP001596395"/>
    </source>
</evidence>
<comment type="caution">
    <text evidence="1">The sequence shown here is derived from an EMBL/GenBank/DDBJ whole genome shotgun (WGS) entry which is preliminary data.</text>
</comment>
<organism evidence="1 2">
    <name type="scientific">Halorubellus litoreus</name>
    <dbReference type="NCBI Taxonomy" id="755308"/>
    <lineage>
        <taxon>Archaea</taxon>
        <taxon>Methanobacteriati</taxon>
        <taxon>Methanobacteriota</taxon>
        <taxon>Stenosarchaea group</taxon>
        <taxon>Halobacteria</taxon>
        <taxon>Halobacteriales</taxon>
        <taxon>Halorubellaceae</taxon>
        <taxon>Halorubellus</taxon>
    </lineage>
</organism>
<reference evidence="1 2" key="1">
    <citation type="journal article" date="2019" name="Int. J. Syst. Evol. Microbiol.">
        <title>The Global Catalogue of Microorganisms (GCM) 10K type strain sequencing project: providing services to taxonomists for standard genome sequencing and annotation.</title>
        <authorList>
            <consortium name="The Broad Institute Genomics Platform"/>
            <consortium name="The Broad Institute Genome Sequencing Center for Infectious Disease"/>
            <person name="Wu L."/>
            <person name="Ma J."/>
        </authorList>
    </citation>
    <scope>NUCLEOTIDE SEQUENCE [LARGE SCALE GENOMIC DNA]</scope>
    <source>
        <strain evidence="1 2">GX26</strain>
    </source>
</reference>
<dbReference type="Proteomes" id="UP001596395">
    <property type="component" value="Unassembled WGS sequence"/>
</dbReference>